<keyword evidence="5" id="KW-1133">Transmembrane helix</keyword>
<dbReference type="GO" id="GO:0016020">
    <property type="term" value="C:membrane"/>
    <property type="evidence" value="ECO:0007669"/>
    <property type="project" value="UniProtKB-SubCell"/>
</dbReference>
<dbReference type="InterPro" id="IPR036055">
    <property type="entry name" value="LDL_receptor-like_sf"/>
</dbReference>
<dbReference type="Gene3D" id="2.70.130.10">
    <property type="entry name" value="Mannose-6-phosphate receptor binding domain"/>
    <property type="match status" value="1"/>
</dbReference>
<reference evidence="9" key="1">
    <citation type="journal article" date="2008" name="Nat. Genet.">
        <title>The Pristionchus pacificus genome provides a unique perspective on nematode lifestyle and parasitism.</title>
        <authorList>
            <person name="Dieterich C."/>
            <person name="Clifton S.W."/>
            <person name="Schuster L.N."/>
            <person name="Chinwalla A."/>
            <person name="Delehaunty K."/>
            <person name="Dinkelacker I."/>
            <person name="Fulton L."/>
            <person name="Fulton R."/>
            <person name="Godfrey J."/>
            <person name="Minx P."/>
            <person name="Mitreva M."/>
            <person name="Roeseler W."/>
            <person name="Tian H."/>
            <person name="Witte H."/>
            <person name="Yang S.P."/>
            <person name="Wilson R.K."/>
            <person name="Sommer R.J."/>
        </authorList>
    </citation>
    <scope>NUCLEOTIDE SEQUENCE [LARGE SCALE GENOMIC DNA]</scope>
    <source>
        <strain evidence="9">PS312</strain>
    </source>
</reference>
<proteinExistence type="predicted"/>
<evidence type="ECO:0000256" key="1">
    <source>
        <dbReference type="ARBA" id="ARBA00004370"/>
    </source>
</evidence>
<gene>
    <name evidence="8" type="primary">WBGene00114899</name>
</gene>
<accession>A0A8R1UFB7</accession>
<dbReference type="InterPro" id="IPR000276">
    <property type="entry name" value="GPCR_Rhodpsn"/>
</dbReference>
<reference evidence="8" key="2">
    <citation type="submission" date="2022-06" db="UniProtKB">
        <authorList>
            <consortium name="EnsemblMetazoa"/>
        </authorList>
    </citation>
    <scope>IDENTIFICATION</scope>
    <source>
        <strain evidence="8">PS312</strain>
    </source>
</reference>
<evidence type="ECO:0000256" key="3">
    <source>
        <dbReference type="ARBA" id="ARBA00022692"/>
    </source>
</evidence>
<dbReference type="CDD" id="cd00112">
    <property type="entry name" value="LDLa"/>
    <property type="match status" value="1"/>
</dbReference>
<dbReference type="SUPFAM" id="SSF50911">
    <property type="entry name" value="Mannose 6-phosphate receptor domain"/>
    <property type="match status" value="1"/>
</dbReference>
<dbReference type="EnsemblMetazoa" id="PPA25345.1">
    <property type="protein sequence ID" value="PPA25345.1"/>
    <property type="gene ID" value="WBGene00114899"/>
</dbReference>
<keyword evidence="3" id="KW-0812">Transmembrane</keyword>
<evidence type="ECO:0000256" key="7">
    <source>
        <dbReference type="ARBA" id="ARBA00023157"/>
    </source>
</evidence>
<dbReference type="Pfam" id="PF00001">
    <property type="entry name" value="7tm_1"/>
    <property type="match status" value="1"/>
</dbReference>
<keyword evidence="7" id="KW-1015">Disulfide bond</keyword>
<evidence type="ECO:0000256" key="5">
    <source>
        <dbReference type="ARBA" id="ARBA00022989"/>
    </source>
</evidence>
<dbReference type="Pfam" id="PF13015">
    <property type="entry name" value="PRKCSH_1"/>
    <property type="match status" value="1"/>
</dbReference>
<dbReference type="InterPro" id="IPR009011">
    <property type="entry name" value="Man6P_isomerase_rcpt-bd_dom_sf"/>
</dbReference>
<dbReference type="PROSITE" id="PS00018">
    <property type="entry name" value="EF_HAND_1"/>
    <property type="match status" value="1"/>
</dbReference>
<dbReference type="InterPro" id="IPR036607">
    <property type="entry name" value="PRKCSH"/>
</dbReference>
<dbReference type="SUPFAM" id="SSF57424">
    <property type="entry name" value="LDL receptor-like module"/>
    <property type="match status" value="1"/>
</dbReference>
<comment type="subcellular location">
    <subcellularLocation>
        <location evidence="1">Membrane</location>
    </subcellularLocation>
</comment>
<evidence type="ECO:0000313" key="9">
    <source>
        <dbReference type="Proteomes" id="UP000005239"/>
    </source>
</evidence>
<evidence type="ECO:0000256" key="4">
    <source>
        <dbReference type="ARBA" id="ARBA00022729"/>
    </source>
</evidence>
<dbReference type="InterPro" id="IPR017452">
    <property type="entry name" value="GPCR_Rhodpsn_7TM"/>
</dbReference>
<dbReference type="InterPro" id="IPR002172">
    <property type="entry name" value="LDrepeatLR_classA_rpt"/>
</dbReference>
<keyword evidence="4" id="KW-0732">Signal</keyword>
<sequence>MWLLLIVAVVAVTNAAILPKGVPPSRASFYTRAKEFQCLDGSARIPYDQINDDYCDCPDGSDEPGTSACPNGHFYCENRLHTPQLLISSRVNDGICDCCDGSDEHEGAVTCPNTCEELGRSHREEKARLQTVRASGWEKRKLMVEEGKKMKEEKEAGVSGLKVEKDGMEGEKNSAEKEKNEAEEKEKEVRKIHDDDMMNKRTEKKRTAANLLFNTIDSDMDGKITMDDLKGLNYVEKKEDGSVNEEILKRFVNENGEADIEHFISNSFHSIRQMRRDFIANEKREKEEKDNGNDNKVEKMDEVEEGVEKHGNDDDIEEDVHPVEEVDEFDDNVPFVSFSDEDNKVFDAARESRQKYDDIKRKMDDIDRQILDAESFSSLDFGEDLAWAPLKGKCSELEMGEYTYKLCPFDKCTQKEKNGYSETNMGTWKGWESAHSQMKYGDGTTCWNGPARSTLVTVQCGDIDELVEASEPGRMETLSEVDELSDGDLCSVIPPDRSRLYLIGIGSIVASFSVITNCFLFAVLIRSSRHFHSPFIYLIFLALADIFLSGAYILLFLVNVLMDEWNSIILSSAWWTYMPFVLVLSHLAITASAFLIVAAAAERYFTISKIRNEFCTTERLTIVLSAFSVAILGKLPMVVKNGNCTGVTEWTASMADFTYVEPYASVYKFWFRNLVTVMLPFALLLCLNVAIIRRLHRQHQSAKLFRFGTSAHRRNVRSATLSLICVTCTYLASNLLNVVLNLTEFIDRNFLYEDDVRPIYTISSDLVSFFTVGASAFRLPIYYVCNAKIKTEVHRFVNEMNIFQKCLSFGSRNSRTSTMKYPLSTVRYCNSGNGFVVFESRGSAQLPRRVGTRLDRLVLAVALGSVARSATNVFP</sequence>
<evidence type="ECO:0000256" key="2">
    <source>
        <dbReference type="ARBA" id="ARBA00022387"/>
    </source>
</evidence>
<dbReference type="CDD" id="cd14978">
    <property type="entry name" value="7tmA_FMRFamide_R-like"/>
    <property type="match status" value="1"/>
</dbReference>
<dbReference type="PROSITE" id="PS51914">
    <property type="entry name" value="MRH"/>
    <property type="match status" value="1"/>
</dbReference>
<accession>A0A2A6CJ40</accession>
<evidence type="ECO:0000313" key="8">
    <source>
        <dbReference type="EnsemblMetazoa" id="PPA25345.1"/>
    </source>
</evidence>
<dbReference type="PANTHER" id="PTHR46709:SF13">
    <property type="entry name" value="G-PROTEIN COUPLED RECEPTORS FAMILY 1 PROFILE DOMAIN-CONTAINING PROTEIN"/>
    <property type="match status" value="1"/>
</dbReference>
<dbReference type="Gene3D" id="1.20.1070.10">
    <property type="entry name" value="Rhodopsin 7-helix transmembrane proteins"/>
    <property type="match status" value="1"/>
</dbReference>
<dbReference type="GO" id="GO:0004930">
    <property type="term" value="F:G protein-coupled receptor activity"/>
    <property type="evidence" value="ECO:0007669"/>
    <property type="project" value="InterPro"/>
</dbReference>
<protein>
    <recommendedName>
        <fullName evidence="2">Glucosidase 2 subunit beta</fullName>
    </recommendedName>
</protein>
<evidence type="ECO:0000256" key="6">
    <source>
        <dbReference type="ARBA" id="ARBA00023136"/>
    </source>
</evidence>
<dbReference type="PROSITE" id="PS50262">
    <property type="entry name" value="G_PROTEIN_RECEP_F1_2"/>
    <property type="match status" value="1"/>
</dbReference>
<dbReference type="InterPro" id="IPR028146">
    <property type="entry name" value="PRKCSH_N"/>
</dbReference>
<dbReference type="Proteomes" id="UP000005239">
    <property type="component" value="Unassembled WGS sequence"/>
</dbReference>
<organism evidence="8 9">
    <name type="scientific">Pristionchus pacificus</name>
    <name type="common">Parasitic nematode worm</name>
    <dbReference type="NCBI Taxonomy" id="54126"/>
    <lineage>
        <taxon>Eukaryota</taxon>
        <taxon>Metazoa</taxon>
        <taxon>Ecdysozoa</taxon>
        <taxon>Nematoda</taxon>
        <taxon>Chromadorea</taxon>
        <taxon>Rhabditida</taxon>
        <taxon>Rhabditina</taxon>
        <taxon>Diplogasteromorpha</taxon>
        <taxon>Diplogasteroidea</taxon>
        <taxon>Neodiplogasteridae</taxon>
        <taxon>Pristionchus</taxon>
    </lineage>
</organism>
<dbReference type="InterPro" id="IPR018247">
    <property type="entry name" value="EF_Hand_1_Ca_BS"/>
</dbReference>
<dbReference type="InterPro" id="IPR044865">
    <property type="entry name" value="MRH_dom"/>
</dbReference>
<keyword evidence="6" id="KW-0472">Membrane</keyword>
<dbReference type="SUPFAM" id="SSF81321">
    <property type="entry name" value="Family A G protein-coupled receptor-like"/>
    <property type="match status" value="1"/>
</dbReference>
<dbReference type="PANTHER" id="PTHR46709">
    <property type="entry name" value="PROTEIN CBG23488-RELATED"/>
    <property type="match status" value="1"/>
</dbReference>
<name>A0A2A6CJ40_PRIPA</name>
<keyword evidence="9" id="KW-1185">Reference proteome</keyword>
<dbReference type="Pfam" id="PF12999">
    <property type="entry name" value="PRKCSH-like"/>
    <property type="match status" value="1"/>
</dbReference>
<dbReference type="AlphaFoldDB" id="A0A2A6CJ40"/>